<evidence type="ECO:0000256" key="4">
    <source>
        <dbReference type="ARBA" id="ARBA00023163"/>
    </source>
</evidence>
<dbReference type="GO" id="GO:0006351">
    <property type="term" value="P:DNA-templated transcription"/>
    <property type="evidence" value="ECO:0007669"/>
    <property type="project" value="InterPro"/>
</dbReference>
<dbReference type="GO" id="GO:0000981">
    <property type="term" value="F:DNA-binding transcription factor activity, RNA polymerase II-specific"/>
    <property type="evidence" value="ECO:0007669"/>
    <property type="project" value="InterPro"/>
</dbReference>
<dbReference type="SUPFAM" id="SSF57701">
    <property type="entry name" value="Zn2/Cys6 DNA-binding domain"/>
    <property type="match status" value="1"/>
</dbReference>
<evidence type="ECO:0000256" key="1">
    <source>
        <dbReference type="ARBA" id="ARBA00004123"/>
    </source>
</evidence>
<feature type="compositionally biased region" description="Polar residues" evidence="6">
    <location>
        <begin position="677"/>
        <end position="692"/>
    </location>
</feature>
<dbReference type="InterPro" id="IPR050815">
    <property type="entry name" value="TF_fung"/>
</dbReference>
<feature type="domain" description="Zn(2)-C6 fungal-type" evidence="7">
    <location>
        <begin position="19"/>
        <end position="49"/>
    </location>
</feature>
<organism evidence="8 9">
    <name type="scientific">Cercospora kikuchii</name>
    <dbReference type="NCBI Taxonomy" id="84275"/>
    <lineage>
        <taxon>Eukaryota</taxon>
        <taxon>Fungi</taxon>
        <taxon>Dikarya</taxon>
        <taxon>Ascomycota</taxon>
        <taxon>Pezizomycotina</taxon>
        <taxon>Dothideomycetes</taxon>
        <taxon>Dothideomycetidae</taxon>
        <taxon>Mycosphaerellales</taxon>
        <taxon>Mycosphaerellaceae</taxon>
        <taxon>Cercospora</taxon>
    </lineage>
</organism>
<keyword evidence="4" id="KW-0804">Transcription</keyword>
<evidence type="ECO:0000256" key="5">
    <source>
        <dbReference type="ARBA" id="ARBA00023242"/>
    </source>
</evidence>
<evidence type="ECO:0000256" key="2">
    <source>
        <dbReference type="ARBA" id="ARBA00022723"/>
    </source>
</evidence>
<dbReference type="InterPro" id="IPR007219">
    <property type="entry name" value="XnlR_reg_dom"/>
</dbReference>
<dbReference type="Pfam" id="PF04082">
    <property type="entry name" value="Fungal_trans"/>
    <property type="match status" value="1"/>
</dbReference>
<feature type="compositionally biased region" description="Polar residues" evidence="6">
    <location>
        <begin position="1"/>
        <end position="10"/>
    </location>
</feature>
<feature type="compositionally biased region" description="Basic and acidic residues" evidence="6">
    <location>
        <begin position="59"/>
        <end position="69"/>
    </location>
</feature>
<gene>
    <name evidence="8" type="ORF">CKM354_000780000</name>
</gene>
<dbReference type="Pfam" id="PF00172">
    <property type="entry name" value="Zn_clus"/>
    <property type="match status" value="1"/>
</dbReference>
<dbReference type="CDD" id="cd12148">
    <property type="entry name" value="fungal_TF_MHR"/>
    <property type="match status" value="1"/>
</dbReference>
<feature type="region of interest" description="Disordered" evidence="6">
    <location>
        <begin position="52"/>
        <end position="75"/>
    </location>
</feature>
<dbReference type="InterPro" id="IPR036864">
    <property type="entry name" value="Zn2-C6_fun-type_DNA-bd_sf"/>
</dbReference>
<evidence type="ECO:0000256" key="3">
    <source>
        <dbReference type="ARBA" id="ARBA00023015"/>
    </source>
</evidence>
<dbReference type="GeneID" id="68293375"/>
<dbReference type="PANTHER" id="PTHR47338">
    <property type="entry name" value="ZN(II)2CYS6 TRANSCRIPTION FACTOR (EUROFUNG)-RELATED"/>
    <property type="match status" value="1"/>
</dbReference>
<keyword evidence="5" id="KW-0539">Nucleus</keyword>
<accession>A0A9P3CKX2</accession>
<protein>
    <recommendedName>
        <fullName evidence="7">Zn(2)-C6 fungal-type domain-containing protein</fullName>
    </recommendedName>
</protein>
<evidence type="ECO:0000313" key="8">
    <source>
        <dbReference type="EMBL" id="GIZ44606.1"/>
    </source>
</evidence>
<evidence type="ECO:0000259" key="7">
    <source>
        <dbReference type="PROSITE" id="PS50048"/>
    </source>
</evidence>
<dbReference type="Gene3D" id="4.10.240.10">
    <property type="entry name" value="Zn(2)-C6 fungal-type DNA-binding domain"/>
    <property type="match status" value="1"/>
</dbReference>
<dbReference type="CDD" id="cd00067">
    <property type="entry name" value="GAL4"/>
    <property type="match status" value="1"/>
</dbReference>
<dbReference type="OrthoDB" id="424974at2759"/>
<sequence length="736" mass="82858">MSDSSNTSVPNRRAQQRKSCDPCRRKKIKCPGQKPACSVCTRMVQQCVYSHRAQYSTRSSHEPESDRRVTKARTPARMARLESQVNDIYDLLQKQGTSTGRSRVSTRHNNSQHQLQDHTHGASIDEDDAELSCQGGADPQDGRTLLNSMQPEILYGHLADVYRSFVHLQPLPLFDEDQLHGEITEQRGRKYLLHAFCALTLAFSDHELYRYKRSELVAGFAESARHMVLPLAAEGSSRLDVLQTLCLLALTEIKLHDPTRAWMTIGTAVQLLALQASIIPSMKIPSHSDLSEQGRSLSLKNPSARLAWCVLLLQRCFFPNSPEQDYSAPKWIPGLPSRSYPQAIPEAMGGTLDDAKQGDKDIGINAYAWEWMAVSGRVTHWINRLRQELTATSSSRTNLPPSWTEGSSYTLLNNLLFETEAKLPPRHLLRHTGPLTTWTPAELEQDRDYWRPWLTMQVTSHAIPALLNHPFLHILLLRSNAGDDGRYHSRHFMQQVIDQALFHSGWVSRLIAMLHDSSLSICDPFIGHLVMAVATIPWFFQFAEDEKVVSRAVDDLNIVKGFLAGLAEQWPHVSRKTVELLEELQSSAVVQAALPVARDAVNKGAFVKFRSALIWELLDPTPMRRHFDDDLDDRTNADAWKSADHNADDSSSPSAAIHVTTRFTQPVEDDRPIGTGDTRSSTTNEGAGETSITTLPTTIPMIDESTNFVPFWDDTLDQLSMNELFPSFLDMNWMNR</sequence>
<evidence type="ECO:0000256" key="6">
    <source>
        <dbReference type="SAM" id="MobiDB-lite"/>
    </source>
</evidence>
<dbReference type="GO" id="GO:0005634">
    <property type="term" value="C:nucleus"/>
    <property type="evidence" value="ECO:0007669"/>
    <property type="project" value="UniProtKB-SubCell"/>
</dbReference>
<comment type="caution">
    <text evidence="8">The sequence shown here is derived from an EMBL/GenBank/DDBJ whole genome shotgun (WGS) entry which is preliminary data.</text>
</comment>
<feature type="compositionally biased region" description="Polar residues" evidence="6">
    <location>
        <begin position="96"/>
        <end position="114"/>
    </location>
</feature>
<keyword evidence="2" id="KW-0479">Metal-binding</keyword>
<dbReference type="RefSeq" id="XP_044659093.1">
    <property type="nucleotide sequence ID" value="XM_044803158.1"/>
</dbReference>
<dbReference type="PROSITE" id="PS00463">
    <property type="entry name" value="ZN2_CY6_FUNGAL_1"/>
    <property type="match status" value="1"/>
</dbReference>
<dbReference type="PROSITE" id="PS50048">
    <property type="entry name" value="ZN2_CY6_FUNGAL_2"/>
    <property type="match status" value="1"/>
</dbReference>
<comment type="subcellular location">
    <subcellularLocation>
        <location evidence="1">Nucleus</location>
    </subcellularLocation>
</comment>
<dbReference type="Proteomes" id="UP000825890">
    <property type="component" value="Unassembled WGS sequence"/>
</dbReference>
<dbReference type="EMBL" id="BOLY01000004">
    <property type="protein sequence ID" value="GIZ44606.1"/>
    <property type="molecule type" value="Genomic_DNA"/>
</dbReference>
<dbReference type="GO" id="GO:0003677">
    <property type="term" value="F:DNA binding"/>
    <property type="evidence" value="ECO:0007669"/>
    <property type="project" value="InterPro"/>
</dbReference>
<feature type="region of interest" description="Disordered" evidence="6">
    <location>
        <begin position="1"/>
        <end position="27"/>
    </location>
</feature>
<keyword evidence="3" id="KW-0805">Transcription regulation</keyword>
<feature type="region of interest" description="Disordered" evidence="6">
    <location>
        <begin position="665"/>
        <end position="692"/>
    </location>
</feature>
<proteinExistence type="predicted"/>
<keyword evidence="9" id="KW-1185">Reference proteome</keyword>
<evidence type="ECO:0000313" key="9">
    <source>
        <dbReference type="Proteomes" id="UP000825890"/>
    </source>
</evidence>
<name>A0A9P3CKX2_9PEZI</name>
<dbReference type="AlphaFoldDB" id="A0A9P3CKX2"/>
<feature type="region of interest" description="Disordered" evidence="6">
    <location>
        <begin position="96"/>
        <end position="121"/>
    </location>
</feature>
<reference evidence="8 9" key="1">
    <citation type="submission" date="2021-01" db="EMBL/GenBank/DDBJ databases">
        <title>Cercospora kikuchii MAFF 305040 whole genome shotgun sequence.</title>
        <authorList>
            <person name="Kashiwa T."/>
            <person name="Suzuki T."/>
        </authorList>
    </citation>
    <scope>NUCLEOTIDE SEQUENCE [LARGE SCALE GENOMIC DNA]</scope>
    <source>
        <strain evidence="8 9">MAFF 305040</strain>
    </source>
</reference>
<dbReference type="GO" id="GO:0008270">
    <property type="term" value="F:zinc ion binding"/>
    <property type="evidence" value="ECO:0007669"/>
    <property type="project" value="InterPro"/>
</dbReference>
<dbReference type="InterPro" id="IPR001138">
    <property type="entry name" value="Zn2Cys6_DnaBD"/>
</dbReference>
<dbReference type="PANTHER" id="PTHR47338:SF9">
    <property type="entry name" value="ZN(II)2CYS6 TRANSCRIPTION FACTOR (EUROFUNG)"/>
    <property type="match status" value="1"/>
</dbReference>
<dbReference type="SMART" id="SM00066">
    <property type="entry name" value="GAL4"/>
    <property type="match status" value="1"/>
</dbReference>